<organism evidence="3 4">
    <name type="scientific">Methanoregula formicica (strain DSM 22288 / NBRC 105244 / SMSP)</name>
    <dbReference type="NCBI Taxonomy" id="593750"/>
    <lineage>
        <taxon>Archaea</taxon>
        <taxon>Methanobacteriati</taxon>
        <taxon>Methanobacteriota</taxon>
        <taxon>Stenosarchaea group</taxon>
        <taxon>Methanomicrobia</taxon>
        <taxon>Methanomicrobiales</taxon>
        <taxon>Methanoregulaceae</taxon>
        <taxon>Methanoregula</taxon>
    </lineage>
</organism>
<dbReference type="HOGENOM" id="CLU_2127822_0_0_2"/>
<keyword evidence="4" id="KW-1185">Reference proteome</keyword>
<dbReference type="InterPro" id="IPR003847">
    <property type="entry name" value="Put_antitoxin"/>
</dbReference>
<dbReference type="STRING" id="593750.Metfor_2156"/>
<dbReference type="InParanoid" id="L0HEM6"/>
<sequence>MQEEVPKECNYGRTLYLPVTKTLRLTESAYHALKAHKRPGETYSDVILLLTGGGEKRACDFLQTIDAAVRSEIAGFVKMKTSELDYVRPRKDCQATRPRLHRHSPAATSRPAG</sequence>
<dbReference type="GeneID" id="95969425"/>
<reference evidence="3 4" key="2">
    <citation type="journal article" date="2014" name="Genome Announc.">
        <title>Complete Genome Sequence of Methanoregula formicica SMSPT, a Mesophilic Hydrogenotrophic Methanogen Isolated from a Methanogenic Upflow Anaerobic Sludge Blanket Reactor.</title>
        <authorList>
            <person name="Yamamoto K."/>
            <person name="Tamaki H."/>
            <person name="Cadillo-Quiroz H."/>
            <person name="Imachi H."/>
            <person name="Kyrpides N."/>
            <person name="Woyke T."/>
            <person name="Goodwin L."/>
            <person name="Zinder S.H."/>
            <person name="Kamagata Y."/>
            <person name="Liu W.T."/>
        </authorList>
    </citation>
    <scope>NUCLEOTIDE SEQUENCE [LARGE SCALE GENOMIC DNA]</scope>
    <source>
        <strain evidence="4">DSM 22288 / NBRC 105244 / SMSP</strain>
    </source>
</reference>
<dbReference type="EMBL" id="CP003167">
    <property type="protein sequence ID" value="AGB03162.1"/>
    <property type="molecule type" value="Genomic_DNA"/>
</dbReference>
<dbReference type="eggNOG" id="arCOG08550">
    <property type="taxonomic scope" value="Archaea"/>
</dbReference>
<evidence type="ECO:0000256" key="2">
    <source>
        <dbReference type="SAM" id="MobiDB-lite"/>
    </source>
</evidence>
<dbReference type="Pfam" id="PF02697">
    <property type="entry name" value="VAPB_antitox"/>
    <property type="match status" value="1"/>
</dbReference>
<reference evidence="4" key="1">
    <citation type="submission" date="2011-12" db="EMBL/GenBank/DDBJ databases">
        <title>Complete sequence of Methanoregula formicicum SMSP.</title>
        <authorList>
            <person name="Lucas S."/>
            <person name="Han J."/>
            <person name="Lapidus A."/>
            <person name="Cheng J.-F."/>
            <person name="Goodwin L."/>
            <person name="Pitluck S."/>
            <person name="Peters L."/>
            <person name="Ovchinnikova G."/>
            <person name="Teshima H."/>
            <person name="Detter J.C."/>
            <person name="Han C."/>
            <person name="Tapia R."/>
            <person name="Land M."/>
            <person name="Hauser L."/>
            <person name="Kyrpides N."/>
            <person name="Ivanova N."/>
            <person name="Pagani I."/>
            <person name="Imachi H."/>
            <person name="Tamaki H."/>
            <person name="Sekiguchi Y."/>
            <person name="Kamagata Y."/>
            <person name="Cadillo-Quiroz H."/>
            <person name="Zinder S."/>
            <person name="Liu W.-T."/>
            <person name="Woyke T."/>
        </authorList>
    </citation>
    <scope>NUCLEOTIDE SEQUENCE [LARGE SCALE GENOMIC DNA]</scope>
    <source>
        <strain evidence="4">DSM 22288 / NBRC 105244 / SMSP</strain>
    </source>
</reference>
<feature type="region of interest" description="Disordered" evidence="2">
    <location>
        <begin position="90"/>
        <end position="113"/>
    </location>
</feature>
<evidence type="ECO:0000256" key="1">
    <source>
        <dbReference type="ARBA" id="ARBA00022649"/>
    </source>
</evidence>
<evidence type="ECO:0000313" key="3">
    <source>
        <dbReference type="EMBL" id="AGB03162.1"/>
    </source>
</evidence>
<name>L0HEM6_METFS</name>
<accession>L0HEM6</accession>
<evidence type="ECO:0000313" key="4">
    <source>
        <dbReference type="Proteomes" id="UP000010824"/>
    </source>
</evidence>
<proteinExistence type="predicted"/>
<dbReference type="KEGG" id="mfo:Metfor_2156"/>
<keyword evidence="1" id="KW-1277">Toxin-antitoxin system</keyword>
<dbReference type="RefSeq" id="WP_015286125.1">
    <property type="nucleotide sequence ID" value="NC_019943.1"/>
</dbReference>
<dbReference type="AlphaFoldDB" id="L0HEM6"/>
<protein>
    <submittedName>
        <fullName evidence="3">Uncharacterized protein</fullName>
    </submittedName>
</protein>
<dbReference type="Proteomes" id="UP000010824">
    <property type="component" value="Chromosome"/>
</dbReference>
<gene>
    <name evidence="3" type="ordered locus">Metfor_2156</name>
</gene>